<evidence type="ECO:0000256" key="10">
    <source>
        <dbReference type="ARBA" id="ARBA00023128"/>
    </source>
</evidence>
<evidence type="ECO:0000256" key="4">
    <source>
        <dbReference type="ARBA" id="ARBA00022491"/>
    </source>
</evidence>
<dbReference type="Pfam" id="PF00076">
    <property type="entry name" value="RRM_1"/>
    <property type="match status" value="2"/>
</dbReference>
<dbReference type="PANTHER" id="PTHR48033">
    <property type="entry name" value="RNA-BINDING (RRM/RBD/RNP MOTIFS) FAMILY PROTEIN"/>
    <property type="match status" value="1"/>
</dbReference>
<dbReference type="Gene3D" id="3.30.70.330">
    <property type="match status" value="2"/>
</dbReference>
<dbReference type="SUPFAM" id="SSF54928">
    <property type="entry name" value="RNA-binding domain, RBD"/>
    <property type="match status" value="2"/>
</dbReference>
<dbReference type="FunFam" id="3.30.70.330:FF:000107">
    <property type="entry name" value="TAR DNA-binding protein 43"/>
    <property type="match status" value="1"/>
</dbReference>
<dbReference type="EMBL" id="HBUF01242303">
    <property type="protein sequence ID" value="CAG6677342.1"/>
    <property type="molecule type" value="Transcribed_RNA"/>
</dbReference>
<dbReference type="EMBL" id="HBUF01593634">
    <property type="protein sequence ID" value="CAG6774108.1"/>
    <property type="molecule type" value="Transcribed_RNA"/>
</dbReference>
<evidence type="ECO:0000256" key="2">
    <source>
        <dbReference type="ARBA" id="ARBA00004173"/>
    </source>
</evidence>
<dbReference type="GO" id="GO:0003690">
    <property type="term" value="F:double-stranded DNA binding"/>
    <property type="evidence" value="ECO:0007669"/>
    <property type="project" value="UniProtKB-ARBA"/>
</dbReference>
<evidence type="ECO:0000256" key="11">
    <source>
        <dbReference type="ARBA" id="ARBA00023163"/>
    </source>
</evidence>
<accession>A0A8D9AZ63</accession>
<sequence length="380" mass="41555">MISYVVVQEDENNNEPIELPTEEDGTLLLSTVTAQYPGAIGLKFKTDSGTTRGLRLVDGALHPPTTGWDNVTYLCVFPKENKRKSDDQLENSFAKTKRIETKLKCTDLIILGLPWKSTEDELRKYFQQFGEILMLQVKKDNSGQSRGYGFVRFEDYESQAKVLAQRHMIDGRWCDVKIPNSKEGVLPTSPCKVFVGRVTEDITADDLKDYFKSFGEVTDVFIPKPYRAFAFVTFCDPQVALNLCGEDHIIKGVSVNISEASPKNDNKQSNDNRNGAGSYEGGSSNKRGRNDDMPNLSSLGLNNSISPAVLAAALNQAGLGELISNIKGSGPSNSYSRFGSGGSSGNGFNYSGSGYGSGSGSRFGGSGSSEPSWKRRYNNY</sequence>
<dbReference type="SMART" id="SM00360">
    <property type="entry name" value="RRM"/>
    <property type="match status" value="2"/>
</dbReference>
<dbReference type="InterPro" id="IPR000504">
    <property type="entry name" value="RRM_dom"/>
</dbReference>
<dbReference type="CDD" id="cd12322">
    <property type="entry name" value="RRM2_TDP43"/>
    <property type="match status" value="1"/>
</dbReference>
<evidence type="ECO:0000259" key="16">
    <source>
        <dbReference type="PROSITE" id="PS50102"/>
    </source>
</evidence>
<dbReference type="GO" id="GO:0008380">
    <property type="term" value="P:RNA splicing"/>
    <property type="evidence" value="ECO:0007669"/>
    <property type="project" value="UniProtKB-KW"/>
</dbReference>
<feature type="region of interest" description="Disordered" evidence="15">
    <location>
        <begin position="351"/>
        <end position="380"/>
    </location>
</feature>
<keyword evidence="4" id="KW-0678">Repressor</keyword>
<dbReference type="AlphaFoldDB" id="A0A8D9AZ63"/>
<dbReference type="GO" id="GO:0000785">
    <property type="term" value="C:chromatin"/>
    <property type="evidence" value="ECO:0007669"/>
    <property type="project" value="TreeGrafter"/>
</dbReference>
<evidence type="ECO:0000256" key="12">
    <source>
        <dbReference type="ARBA" id="ARBA00023187"/>
    </source>
</evidence>
<dbReference type="PANTHER" id="PTHR48033:SF9">
    <property type="entry name" value="TAR DNA-BINDING PROTEIN 43"/>
    <property type="match status" value="1"/>
</dbReference>
<keyword evidence="8" id="KW-0805">Transcription regulation</keyword>
<dbReference type="GO" id="GO:0003723">
    <property type="term" value="F:RNA binding"/>
    <property type="evidence" value="ECO:0007669"/>
    <property type="project" value="UniProtKB-UniRule"/>
</dbReference>
<keyword evidence="9 17" id="KW-0238">DNA-binding</keyword>
<proteinExistence type="predicted"/>
<organism evidence="17">
    <name type="scientific">Cacopsylla melanoneura</name>
    <dbReference type="NCBI Taxonomy" id="428564"/>
    <lineage>
        <taxon>Eukaryota</taxon>
        <taxon>Metazoa</taxon>
        <taxon>Ecdysozoa</taxon>
        <taxon>Arthropoda</taxon>
        <taxon>Hexapoda</taxon>
        <taxon>Insecta</taxon>
        <taxon>Pterygota</taxon>
        <taxon>Neoptera</taxon>
        <taxon>Paraneoptera</taxon>
        <taxon>Hemiptera</taxon>
        <taxon>Sternorrhyncha</taxon>
        <taxon>Psylloidea</taxon>
        <taxon>Psyllidae</taxon>
        <taxon>Psyllinae</taxon>
        <taxon>Cacopsylla</taxon>
    </lineage>
</organism>
<evidence type="ECO:0000256" key="6">
    <source>
        <dbReference type="ARBA" id="ARBA00022737"/>
    </source>
</evidence>
<dbReference type="GO" id="GO:0010468">
    <property type="term" value="P:regulation of gene expression"/>
    <property type="evidence" value="ECO:0007669"/>
    <property type="project" value="TreeGrafter"/>
</dbReference>
<dbReference type="EMBL" id="HBUF01242302">
    <property type="protein sequence ID" value="CAG6677341.1"/>
    <property type="molecule type" value="Transcribed_RNA"/>
</dbReference>
<evidence type="ECO:0000256" key="8">
    <source>
        <dbReference type="ARBA" id="ARBA00023015"/>
    </source>
</evidence>
<reference evidence="17" key="1">
    <citation type="submission" date="2021-05" db="EMBL/GenBank/DDBJ databases">
        <authorList>
            <person name="Alioto T."/>
            <person name="Alioto T."/>
            <person name="Gomez Garrido J."/>
        </authorList>
    </citation>
    <scope>NUCLEOTIDE SEQUENCE</scope>
</reference>
<feature type="region of interest" description="Disordered" evidence="15">
    <location>
        <begin position="259"/>
        <end position="295"/>
    </location>
</feature>
<evidence type="ECO:0000256" key="9">
    <source>
        <dbReference type="ARBA" id="ARBA00023125"/>
    </source>
</evidence>
<evidence type="ECO:0000256" key="1">
    <source>
        <dbReference type="ARBA" id="ARBA00004123"/>
    </source>
</evidence>
<keyword evidence="13" id="KW-0539">Nucleus</keyword>
<dbReference type="GO" id="GO:0005739">
    <property type="term" value="C:mitochondrion"/>
    <property type="evidence" value="ECO:0007669"/>
    <property type="project" value="UniProtKB-SubCell"/>
</dbReference>
<dbReference type="PROSITE" id="PS50102">
    <property type="entry name" value="RRM"/>
    <property type="match status" value="2"/>
</dbReference>
<dbReference type="InterPro" id="IPR012677">
    <property type="entry name" value="Nucleotide-bd_a/b_plait_sf"/>
</dbReference>
<evidence type="ECO:0000256" key="7">
    <source>
        <dbReference type="ARBA" id="ARBA00022884"/>
    </source>
</evidence>
<keyword evidence="7 14" id="KW-0694">RNA-binding</keyword>
<dbReference type="InterPro" id="IPR041105">
    <property type="entry name" value="TDP-43_N"/>
</dbReference>
<dbReference type="InterPro" id="IPR035979">
    <property type="entry name" value="RBD_domain_sf"/>
</dbReference>
<evidence type="ECO:0000313" key="17">
    <source>
        <dbReference type="EMBL" id="CAG6774106.1"/>
    </source>
</evidence>
<evidence type="ECO:0000256" key="15">
    <source>
        <dbReference type="SAM" id="MobiDB-lite"/>
    </source>
</evidence>
<dbReference type="Pfam" id="PF18694">
    <property type="entry name" value="TDP-43_N"/>
    <property type="match status" value="1"/>
</dbReference>
<dbReference type="CDD" id="cd12321">
    <property type="entry name" value="RRM1_TDP43"/>
    <property type="match status" value="1"/>
</dbReference>
<keyword evidence="10" id="KW-0496">Mitochondrion</keyword>
<dbReference type="EMBL" id="HBUF01242304">
    <property type="protein sequence ID" value="CAG6677343.1"/>
    <property type="molecule type" value="Transcribed_RNA"/>
</dbReference>
<keyword evidence="11" id="KW-0804">Transcription</keyword>
<dbReference type="CDD" id="cd19609">
    <property type="entry name" value="NTD_TDP-43"/>
    <property type="match status" value="1"/>
</dbReference>
<feature type="compositionally biased region" description="Polar residues" evidence="15">
    <location>
        <begin position="271"/>
        <end position="285"/>
    </location>
</feature>
<name>A0A8D9AZ63_9HEMI</name>
<dbReference type="EMBL" id="HBUF01593633">
    <property type="protein sequence ID" value="CAG6774107.1"/>
    <property type="molecule type" value="Transcribed_RNA"/>
</dbReference>
<keyword evidence="12" id="KW-0508">mRNA splicing</keyword>
<dbReference type="GO" id="GO:0006397">
    <property type="term" value="P:mRNA processing"/>
    <property type="evidence" value="ECO:0007669"/>
    <property type="project" value="UniProtKB-KW"/>
</dbReference>
<evidence type="ECO:0000256" key="3">
    <source>
        <dbReference type="ARBA" id="ARBA00018889"/>
    </source>
</evidence>
<evidence type="ECO:0000256" key="13">
    <source>
        <dbReference type="ARBA" id="ARBA00023242"/>
    </source>
</evidence>
<protein>
    <recommendedName>
        <fullName evidence="3">TAR DNA-binding protein 43</fullName>
    </recommendedName>
</protein>
<evidence type="ECO:0000256" key="14">
    <source>
        <dbReference type="PROSITE-ProRule" id="PRU00176"/>
    </source>
</evidence>
<keyword evidence="5" id="KW-0507">mRNA processing</keyword>
<comment type="subcellular location">
    <subcellularLocation>
        <location evidence="2">Mitochondrion</location>
    </subcellularLocation>
    <subcellularLocation>
        <location evidence="1">Nucleus</location>
    </subcellularLocation>
</comment>
<feature type="domain" description="RRM" evidence="16">
    <location>
        <begin position="191"/>
        <end position="262"/>
    </location>
</feature>
<dbReference type="EMBL" id="HBUF01242305">
    <property type="protein sequence ID" value="CAG6677344.1"/>
    <property type="molecule type" value="Transcribed_RNA"/>
</dbReference>
<evidence type="ECO:0000256" key="5">
    <source>
        <dbReference type="ARBA" id="ARBA00022664"/>
    </source>
</evidence>
<dbReference type="GO" id="GO:0005654">
    <property type="term" value="C:nucleoplasm"/>
    <property type="evidence" value="ECO:0007669"/>
    <property type="project" value="TreeGrafter"/>
</dbReference>
<feature type="compositionally biased region" description="Gly residues" evidence="15">
    <location>
        <begin position="353"/>
        <end position="367"/>
    </location>
</feature>
<feature type="domain" description="RRM" evidence="16">
    <location>
        <begin position="106"/>
        <end position="183"/>
    </location>
</feature>
<keyword evidence="6" id="KW-0677">Repeat</keyword>
<dbReference type="EMBL" id="HBUF01593632">
    <property type="protein sequence ID" value="CAG6774106.1"/>
    <property type="molecule type" value="Transcribed_RNA"/>
</dbReference>
<dbReference type="FunFam" id="3.30.70.330:FF:000098">
    <property type="entry name" value="TAR DNA-binding protein 43"/>
    <property type="match status" value="1"/>
</dbReference>